<feature type="compositionally biased region" description="Basic and acidic residues" evidence="14">
    <location>
        <begin position="863"/>
        <end position="884"/>
    </location>
</feature>
<evidence type="ECO:0000256" key="12">
    <source>
        <dbReference type="ARBA" id="ARBA00048679"/>
    </source>
</evidence>
<keyword evidence="6" id="KW-0479">Metal-binding</keyword>
<feature type="compositionally biased region" description="Acidic residues" evidence="14">
    <location>
        <begin position="1055"/>
        <end position="1064"/>
    </location>
</feature>
<keyword evidence="4" id="KW-0723">Serine/threonine-protein kinase</keyword>
<feature type="region of interest" description="Disordered" evidence="14">
    <location>
        <begin position="1135"/>
        <end position="1186"/>
    </location>
</feature>
<evidence type="ECO:0000256" key="10">
    <source>
        <dbReference type="ARBA" id="ARBA00022842"/>
    </source>
</evidence>
<dbReference type="InterPro" id="IPR017441">
    <property type="entry name" value="Protein_kinase_ATP_BS"/>
</dbReference>
<feature type="compositionally biased region" description="Basic and acidic residues" evidence="14">
    <location>
        <begin position="632"/>
        <end position="643"/>
    </location>
</feature>
<feature type="domain" description="Protein kinase" evidence="15">
    <location>
        <begin position="4"/>
        <end position="258"/>
    </location>
</feature>
<dbReference type="PROSITE" id="PS50011">
    <property type="entry name" value="PROTEIN_KINASE_DOM"/>
    <property type="match status" value="1"/>
</dbReference>
<comment type="similarity">
    <text evidence="2">Belongs to the protein kinase superfamily. NEK Ser/Thr protein kinase family. NIMA subfamily.</text>
</comment>
<evidence type="ECO:0000256" key="2">
    <source>
        <dbReference type="ARBA" id="ARBA00010886"/>
    </source>
</evidence>
<feature type="region of interest" description="Disordered" evidence="14">
    <location>
        <begin position="278"/>
        <end position="301"/>
    </location>
</feature>
<evidence type="ECO:0000256" key="5">
    <source>
        <dbReference type="ARBA" id="ARBA00022679"/>
    </source>
</evidence>
<dbReference type="PANTHER" id="PTHR44899:SF3">
    <property type="entry name" value="SERINE_THREONINE-PROTEIN KINASE NEK1"/>
    <property type="match status" value="1"/>
</dbReference>
<evidence type="ECO:0000256" key="3">
    <source>
        <dbReference type="ARBA" id="ARBA00012513"/>
    </source>
</evidence>
<evidence type="ECO:0000256" key="6">
    <source>
        <dbReference type="ARBA" id="ARBA00022723"/>
    </source>
</evidence>
<dbReference type="GO" id="GO:0004674">
    <property type="term" value="F:protein serine/threonine kinase activity"/>
    <property type="evidence" value="ECO:0007669"/>
    <property type="project" value="UniProtKB-KW"/>
</dbReference>
<dbReference type="PANTHER" id="PTHR44899">
    <property type="entry name" value="CAMK FAMILY PROTEIN KINASE"/>
    <property type="match status" value="1"/>
</dbReference>
<feature type="compositionally biased region" description="Basic and acidic residues" evidence="14">
    <location>
        <begin position="464"/>
        <end position="478"/>
    </location>
</feature>
<keyword evidence="7 13" id="KW-0547">Nucleotide-binding</keyword>
<evidence type="ECO:0000256" key="1">
    <source>
        <dbReference type="ARBA" id="ARBA00001946"/>
    </source>
</evidence>
<dbReference type="SUPFAM" id="SSF56112">
    <property type="entry name" value="Protein kinase-like (PK-like)"/>
    <property type="match status" value="1"/>
</dbReference>
<name>A0A7M5VA49_9CNID</name>
<evidence type="ECO:0000256" key="14">
    <source>
        <dbReference type="SAM" id="MobiDB-lite"/>
    </source>
</evidence>
<evidence type="ECO:0000259" key="15">
    <source>
        <dbReference type="PROSITE" id="PS50011"/>
    </source>
</evidence>
<feature type="region of interest" description="Disordered" evidence="14">
    <location>
        <begin position="328"/>
        <end position="362"/>
    </location>
</feature>
<evidence type="ECO:0000256" key="9">
    <source>
        <dbReference type="ARBA" id="ARBA00022840"/>
    </source>
</evidence>
<comment type="cofactor">
    <cofactor evidence="1">
        <name>Mg(2+)</name>
        <dbReference type="ChEBI" id="CHEBI:18420"/>
    </cofactor>
</comment>
<dbReference type="InterPro" id="IPR011009">
    <property type="entry name" value="Kinase-like_dom_sf"/>
</dbReference>
<feature type="region of interest" description="Disordered" evidence="14">
    <location>
        <begin position="862"/>
        <end position="1007"/>
    </location>
</feature>
<dbReference type="GeneID" id="136806934"/>
<evidence type="ECO:0000313" key="17">
    <source>
        <dbReference type="Proteomes" id="UP000594262"/>
    </source>
</evidence>
<feature type="compositionally biased region" description="Basic and acidic residues" evidence="14">
    <location>
        <begin position="946"/>
        <end position="965"/>
    </location>
</feature>
<comment type="catalytic activity">
    <reaction evidence="12">
        <text>L-seryl-[protein] + ATP = O-phospho-L-seryl-[protein] + ADP + H(+)</text>
        <dbReference type="Rhea" id="RHEA:17989"/>
        <dbReference type="Rhea" id="RHEA-COMP:9863"/>
        <dbReference type="Rhea" id="RHEA-COMP:11604"/>
        <dbReference type="ChEBI" id="CHEBI:15378"/>
        <dbReference type="ChEBI" id="CHEBI:29999"/>
        <dbReference type="ChEBI" id="CHEBI:30616"/>
        <dbReference type="ChEBI" id="CHEBI:83421"/>
        <dbReference type="ChEBI" id="CHEBI:456216"/>
        <dbReference type="EC" id="2.7.11.1"/>
    </reaction>
</comment>
<feature type="compositionally biased region" description="Acidic residues" evidence="14">
    <location>
        <begin position="1081"/>
        <end position="1118"/>
    </location>
</feature>
<dbReference type="GO" id="GO:0005524">
    <property type="term" value="F:ATP binding"/>
    <property type="evidence" value="ECO:0007669"/>
    <property type="project" value="UniProtKB-UniRule"/>
</dbReference>
<feature type="compositionally biased region" description="Basic and acidic residues" evidence="14">
    <location>
        <begin position="410"/>
        <end position="442"/>
    </location>
</feature>
<dbReference type="InterPro" id="IPR051131">
    <property type="entry name" value="NEK_Ser/Thr_kinase_NIMA"/>
</dbReference>
<dbReference type="InterPro" id="IPR008271">
    <property type="entry name" value="Ser/Thr_kinase_AS"/>
</dbReference>
<feature type="compositionally biased region" description="Basic and acidic residues" evidence="14">
    <location>
        <begin position="585"/>
        <end position="595"/>
    </location>
</feature>
<feature type="region of interest" description="Disordered" evidence="14">
    <location>
        <begin position="493"/>
        <end position="595"/>
    </location>
</feature>
<dbReference type="PROSITE" id="PS00107">
    <property type="entry name" value="PROTEIN_KINASE_ATP"/>
    <property type="match status" value="1"/>
</dbReference>
<evidence type="ECO:0000256" key="7">
    <source>
        <dbReference type="ARBA" id="ARBA00022741"/>
    </source>
</evidence>
<feature type="compositionally biased region" description="Polar residues" evidence="14">
    <location>
        <begin position="564"/>
        <end position="579"/>
    </location>
</feature>
<dbReference type="OrthoDB" id="248923at2759"/>
<keyword evidence="17" id="KW-1185">Reference proteome</keyword>
<feature type="region of interest" description="Disordered" evidence="14">
    <location>
        <begin position="632"/>
        <end position="666"/>
    </location>
</feature>
<dbReference type="Gene3D" id="1.10.510.10">
    <property type="entry name" value="Transferase(Phosphotransferase) domain 1"/>
    <property type="match status" value="1"/>
</dbReference>
<feature type="compositionally biased region" description="Polar residues" evidence="14">
    <location>
        <begin position="911"/>
        <end position="929"/>
    </location>
</feature>
<dbReference type="GO" id="GO:0046872">
    <property type="term" value="F:metal ion binding"/>
    <property type="evidence" value="ECO:0007669"/>
    <property type="project" value="UniProtKB-KW"/>
</dbReference>
<evidence type="ECO:0000256" key="8">
    <source>
        <dbReference type="ARBA" id="ARBA00022777"/>
    </source>
</evidence>
<evidence type="ECO:0000313" key="16">
    <source>
        <dbReference type="EnsemblMetazoa" id="CLYHEMP012550.1"/>
    </source>
</evidence>
<dbReference type="EC" id="2.7.11.1" evidence="3"/>
<feature type="region of interest" description="Disordered" evidence="14">
    <location>
        <begin position="375"/>
        <end position="478"/>
    </location>
</feature>
<evidence type="ECO:0000256" key="4">
    <source>
        <dbReference type="ARBA" id="ARBA00022527"/>
    </source>
</evidence>
<evidence type="ECO:0000256" key="13">
    <source>
        <dbReference type="PROSITE-ProRule" id="PRU10141"/>
    </source>
</evidence>
<dbReference type="Proteomes" id="UP000594262">
    <property type="component" value="Unplaced"/>
</dbReference>
<sequence>MERYMQIKKIGEGSFGKALLVKRKEDGKQCVVKQICISRMSHKEKEESRKEVQLLSKLKHPNIVTYLESFEGSGNLYIVMDYCEGGDLYQLIVRQRGMHMEESKVLDIFVQCCLAIKYIHDRKILHRDIKTQNIFLTRHHIVKLGDFGIARVLKNTMELARTCIGTPYYLSPEIVENRPYNNKSDIWSLGCVLYELATLKHAFEAGNMKNLVLKICRGSYPPVPPKYSYELRSLVAHCFKRSPSDRPSINTLLKKPIIQQRISKFLSPEEVEEEFSHTVLHRQPKPSRAGVAGRPPSAAAGPVKKIVPAKRHGDLVSVYGVSVAKKPAERKPPSMAPYKRVEKKPANAQGVRSAEKKAVDARERRRKEVLAQEKQYHEHIKKVQKQRWEKQQAANINRAREGGWKNVLGTDEKDKMKKYQPKAEDKVVVKNKRYIEPDEKPDQQPLHAWAEQEHQAHRKNLGAVKKENSEDDEREKKEKARMLDDFWRRKEEAAANKARVSEALAGPRHHNPILDYHENRMKKEKPVVSRPPIHPGARNPQEAEYLRQLEQIRKQNYKDRQIMRGNTPSVDRPSSNNKVSVAGDPKVDPDARRRKIQELKEQADRRAAMLKEQLEKRRQQIEKQVEKDRMERMKKWRQERENCRASPTPQVYQPPKREDNKKEEKKEIAVPSIGMETAMREVGQPKLFRSLSEGEIHNLVKPQKRENIRRKAWGAADKNAIPSFANIPLEITASAMEATRVIEPTIKNEVEQSFVNQDKNEPRKGWDNQGKTQFVSKLHDMDLLGTQIPTMTINNIDSKDVPKPGQTITIENKRDVAKPGETIILNKDIPKQGETITLEHSANKSSIPNIGGNSNKTIVLSVDKNDVENSKRGEVSPIRQEKTLNNENQDGSTDSKKLQKLSSNENKEQEPTSQSANEKLEVTQSTNQGSEKEKFEVDDLEVIEISDNKVETEVSVEDKTNEKTVKNAWSDGVSQKPPESTPEKLSNIEVNKSPTDTQSRHETSGDSIVEMSEEECSFHTPNRSFGLQSGSYDIKEKKLLRTCSLPDLRPAALDDVIEEDEENSEEHASDKQESEVKDVKEEDNENEDEKDESNEDEEEVSDAEADADDDDEFDDYESMLESMRNVLGKTAAKEATINNNMTLENGQANEQENNEEDEDEDDEWEEERDDEDVSNKNQKNVLQTNGGDRENLFSRIEESRMALENELGMDLFIKVYRHVQMMQDNEDDELEMGTTEISQLLGDKENLYQKILYLVIADSAYSEGNDGTF</sequence>
<proteinExistence type="inferred from homology"/>
<dbReference type="InterPro" id="IPR000719">
    <property type="entry name" value="Prot_kinase_dom"/>
</dbReference>
<feature type="binding site" evidence="13">
    <location>
        <position position="33"/>
    </location>
    <ligand>
        <name>ATP</name>
        <dbReference type="ChEBI" id="CHEBI:30616"/>
    </ligand>
</feature>
<feature type="compositionally biased region" description="Basic and acidic residues" evidence="14">
    <location>
        <begin position="544"/>
        <end position="562"/>
    </location>
</feature>
<feature type="compositionally biased region" description="Polar residues" evidence="14">
    <location>
        <begin position="1175"/>
        <end position="1186"/>
    </location>
</feature>
<dbReference type="Gene3D" id="3.30.200.20">
    <property type="entry name" value="Phosphorylase Kinase, domain 1"/>
    <property type="match status" value="1"/>
</dbReference>
<keyword evidence="10" id="KW-0460">Magnesium</keyword>
<comment type="catalytic activity">
    <reaction evidence="11">
        <text>L-threonyl-[protein] + ATP = O-phospho-L-threonyl-[protein] + ADP + H(+)</text>
        <dbReference type="Rhea" id="RHEA:46608"/>
        <dbReference type="Rhea" id="RHEA-COMP:11060"/>
        <dbReference type="Rhea" id="RHEA-COMP:11605"/>
        <dbReference type="ChEBI" id="CHEBI:15378"/>
        <dbReference type="ChEBI" id="CHEBI:30013"/>
        <dbReference type="ChEBI" id="CHEBI:30616"/>
        <dbReference type="ChEBI" id="CHEBI:61977"/>
        <dbReference type="ChEBI" id="CHEBI:456216"/>
        <dbReference type="EC" id="2.7.11.1"/>
    </reaction>
</comment>
<dbReference type="RefSeq" id="XP_066919605.1">
    <property type="nucleotide sequence ID" value="XM_067063504.1"/>
</dbReference>
<feature type="compositionally biased region" description="Basic and acidic residues" evidence="14">
    <location>
        <begin position="515"/>
        <end position="527"/>
    </location>
</feature>
<feature type="compositionally biased region" description="Polar residues" evidence="14">
    <location>
        <begin position="988"/>
        <end position="997"/>
    </location>
</feature>
<keyword evidence="8" id="KW-0418">Kinase</keyword>
<organism evidence="16 17">
    <name type="scientific">Clytia hemisphaerica</name>
    <dbReference type="NCBI Taxonomy" id="252671"/>
    <lineage>
        <taxon>Eukaryota</taxon>
        <taxon>Metazoa</taxon>
        <taxon>Cnidaria</taxon>
        <taxon>Hydrozoa</taxon>
        <taxon>Hydroidolina</taxon>
        <taxon>Leptothecata</taxon>
        <taxon>Obeliida</taxon>
        <taxon>Clytiidae</taxon>
        <taxon>Clytia</taxon>
    </lineage>
</organism>
<keyword evidence="9 13" id="KW-0067">ATP-binding</keyword>
<dbReference type="FunFam" id="1.10.510.10:FF:000172">
    <property type="entry name" value="serine/threonine-protein kinase Nek1 isoform X1"/>
    <property type="match status" value="1"/>
</dbReference>
<feature type="compositionally biased region" description="Polar residues" evidence="14">
    <location>
        <begin position="1136"/>
        <end position="1148"/>
    </location>
</feature>
<protein>
    <recommendedName>
        <fullName evidence="3">non-specific serine/threonine protein kinase</fullName>
        <ecNumber evidence="3">2.7.11.1</ecNumber>
    </recommendedName>
</protein>
<reference evidence="16" key="1">
    <citation type="submission" date="2021-01" db="UniProtKB">
        <authorList>
            <consortium name="EnsemblMetazoa"/>
        </authorList>
    </citation>
    <scope>IDENTIFICATION</scope>
</reference>
<feature type="compositionally biased region" description="Basic and acidic residues" evidence="14">
    <location>
        <begin position="655"/>
        <end position="666"/>
    </location>
</feature>
<evidence type="ECO:0000256" key="11">
    <source>
        <dbReference type="ARBA" id="ARBA00047899"/>
    </source>
</evidence>
<feature type="compositionally biased region" description="Acidic residues" evidence="14">
    <location>
        <begin position="1152"/>
        <end position="1172"/>
    </location>
</feature>
<feature type="compositionally biased region" description="Basic and acidic residues" evidence="14">
    <location>
        <begin position="1065"/>
        <end position="1080"/>
    </location>
</feature>
<dbReference type="PROSITE" id="PS00108">
    <property type="entry name" value="PROTEIN_KINASE_ST"/>
    <property type="match status" value="1"/>
</dbReference>
<dbReference type="EnsemblMetazoa" id="CLYHEMT012550.1">
    <property type="protein sequence ID" value="CLYHEMP012550.1"/>
    <property type="gene ID" value="CLYHEMG012550"/>
</dbReference>
<feature type="compositionally biased region" description="Basic and acidic residues" evidence="14">
    <location>
        <begin position="353"/>
        <end position="362"/>
    </location>
</feature>
<dbReference type="Pfam" id="PF00069">
    <property type="entry name" value="Pkinase"/>
    <property type="match status" value="1"/>
</dbReference>
<feature type="region of interest" description="Disordered" evidence="14">
    <location>
        <begin position="1040"/>
        <end position="1119"/>
    </location>
</feature>
<dbReference type="AlphaFoldDB" id="A0A7M5VA49"/>
<accession>A0A7M5VA49</accession>
<dbReference type="FunFam" id="3.30.200.20:FF:000097">
    <property type="entry name" value="Probable serine/threonine-protein kinase nek1"/>
    <property type="match status" value="1"/>
</dbReference>
<dbReference type="SMART" id="SM00220">
    <property type="entry name" value="S_TKc"/>
    <property type="match status" value="1"/>
</dbReference>
<keyword evidence="5" id="KW-0808">Transferase</keyword>